<reference evidence="2" key="1">
    <citation type="submission" date="2021-09" db="EMBL/GenBank/DDBJ databases">
        <authorList>
            <person name="Martin H S."/>
        </authorList>
    </citation>
    <scope>NUCLEOTIDE SEQUENCE</scope>
</reference>
<comment type="caution">
    <text evidence="2">The sequence shown here is derived from an EMBL/GenBank/DDBJ whole genome shotgun (WGS) entry which is preliminary data.</text>
</comment>
<evidence type="ECO:0000256" key="1">
    <source>
        <dbReference type="SAM" id="MobiDB-lite"/>
    </source>
</evidence>
<evidence type="ECO:0000313" key="2">
    <source>
        <dbReference type="EMBL" id="CAG9559479.1"/>
    </source>
</evidence>
<accession>A0A8J2VY31</accession>
<dbReference type="EMBL" id="CAKASE010000044">
    <property type="protein sequence ID" value="CAG9559479.1"/>
    <property type="molecule type" value="Genomic_DNA"/>
</dbReference>
<organism evidence="2 3">
    <name type="scientific">Danaus chrysippus</name>
    <name type="common">African queen</name>
    <dbReference type="NCBI Taxonomy" id="151541"/>
    <lineage>
        <taxon>Eukaryota</taxon>
        <taxon>Metazoa</taxon>
        <taxon>Ecdysozoa</taxon>
        <taxon>Arthropoda</taxon>
        <taxon>Hexapoda</taxon>
        <taxon>Insecta</taxon>
        <taxon>Pterygota</taxon>
        <taxon>Neoptera</taxon>
        <taxon>Endopterygota</taxon>
        <taxon>Lepidoptera</taxon>
        <taxon>Glossata</taxon>
        <taxon>Ditrysia</taxon>
        <taxon>Papilionoidea</taxon>
        <taxon>Nymphalidae</taxon>
        <taxon>Danainae</taxon>
        <taxon>Danaini</taxon>
        <taxon>Danaina</taxon>
        <taxon>Danaus</taxon>
        <taxon>Anosia</taxon>
    </lineage>
</organism>
<evidence type="ECO:0000313" key="3">
    <source>
        <dbReference type="Proteomes" id="UP000789524"/>
    </source>
</evidence>
<feature type="region of interest" description="Disordered" evidence="1">
    <location>
        <begin position="1"/>
        <end position="35"/>
    </location>
</feature>
<protein>
    <submittedName>
        <fullName evidence="2">(African queen) hypothetical protein</fullName>
    </submittedName>
</protein>
<sequence length="129" mass="14309">MKSEKQMFENSDKQNNSAPAQWKLKDLKNTAGRDSSSTVCTMIGRAGDIEESPGARTWDILIEGTAWKEKSYYKESSNQSVQCDVQVLSLIRSEVGVTPRGAIRRLLCPPAGIPAAVTSLRRYPHNLQI</sequence>
<name>A0A8J2VY31_9NEOP</name>
<proteinExistence type="predicted"/>
<dbReference type="Proteomes" id="UP000789524">
    <property type="component" value="Unassembled WGS sequence"/>
</dbReference>
<feature type="compositionally biased region" description="Basic and acidic residues" evidence="1">
    <location>
        <begin position="1"/>
        <end position="12"/>
    </location>
</feature>
<dbReference type="AlphaFoldDB" id="A0A8J2VY31"/>
<gene>
    <name evidence="2" type="ORF">DCHRY22_LOCUS1344</name>
</gene>
<keyword evidence="3" id="KW-1185">Reference proteome</keyword>